<evidence type="ECO:0000256" key="1">
    <source>
        <dbReference type="SAM" id="MobiDB-lite"/>
    </source>
</evidence>
<dbReference type="Pfam" id="PF09535">
    <property type="entry name" value="Gmx_para_CXXCG"/>
    <property type="match status" value="1"/>
</dbReference>
<dbReference type="InterPro" id="IPR011750">
    <property type="entry name" value="Gmx_para_CXXCG"/>
</dbReference>
<feature type="region of interest" description="Disordered" evidence="1">
    <location>
        <begin position="230"/>
        <end position="249"/>
    </location>
</feature>
<dbReference type="NCBIfam" id="TIGR02264">
    <property type="entry name" value="gmx_para_CXXCG"/>
    <property type="match status" value="1"/>
</dbReference>
<sequence length="249" mass="27280">MRYYALRERRDVERSKWTGSFDFDRQWGLPGVKCPTCKETWAAVGSDYPTVDLSSLPEKRELERAQCVPWEHFVQLRQRVLPLVPSGAIVEPGTGFGALTGRAKGKFPPVVIHMPWILLIQPGLVTRLNGLTGAIPVPTRFKARPGVADLLELEVRPGGSIRGADAGEPCRTCGRADSELPLPSFGEMRLDKVPTVDFARICRTIVVVSERVLERLGRELEESEIVAVDVTGGSQTGTGDHPSGIDVSP</sequence>
<name>A0A540WWS6_9BACT</name>
<dbReference type="AlphaFoldDB" id="A0A540WWS6"/>
<proteinExistence type="predicted"/>
<comment type="caution">
    <text evidence="2">The sequence shown here is derived from an EMBL/GenBank/DDBJ whole genome shotgun (WGS) entry which is preliminary data.</text>
</comment>
<gene>
    <name evidence="2" type="ORF">FJV41_23960</name>
</gene>
<reference evidence="2 3" key="1">
    <citation type="submission" date="2019-06" db="EMBL/GenBank/DDBJ databases">
        <authorList>
            <person name="Livingstone P."/>
            <person name="Whitworth D."/>
        </authorList>
    </citation>
    <scope>NUCLEOTIDE SEQUENCE [LARGE SCALE GENOMIC DNA]</scope>
    <source>
        <strain evidence="2 3">AM401</strain>
    </source>
</reference>
<protein>
    <submittedName>
        <fullName evidence="2">Uncharacterized protein</fullName>
    </submittedName>
</protein>
<dbReference type="RefSeq" id="WP_141644861.1">
    <property type="nucleotide sequence ID" value="NZ_VIFM01000100.1"/>
</dbReference>
<accession>A0A540WWS6</accession>
<evidence type="ECO:0000313" key="2">
    <source>
        <dbReference type="EMBL" id="TQF13448.1"/>
    </source>
</evidence>
<dbReference type="EMBL" id="VIFM01000100">
    <property type="protein sequence ID" value="TQF13448.1"/>
    <property type="molecule type" value="Genomic_DNA"/>
</dbReference>
<evidence type="ECO:0000313" key="3">
    <source>
        <dbReference type="Proteomes" id="UP000315369"/>
    </source>
</evidence>
<dbReference type="OrthoDB" id="5513099at2"/>
<keyword evidence="3" id="KW-1185">Reference proteome</keyword>
<dbReference type="Proteomes" id="UP000315369">
    <property type="component" value="Unassembled WGS sequence"/>
</dbReference>
<organism evidence="2 3">
    <name type="scientific">Myxococcus llanfairpwllgwyngyllgogerychwyrndrobwllllantysiliogogogochensis</name>
    <dbReference type="NCBI Taxonomy" id="2590453"/>
    <lineage>
        <taxon>Bacteria</taxon>
        <taxon>Pseudomonadati</taxon>
        <taxon>Myxococcota</taxon>
        <taxon>Myxococcia</taxon>
        <taxon>Myxococcales</taxon>
        <taxon>Cystobacterineae</taxon>
        <taxon>Myxococcaceae</taxon>
        <taxon>Myxococcus</taxon>
    </lineage>
</organism>